<evidence type="ECO:0000259" key="1">
    <source>
        <dbReference type="SMART" id="SM00460"/>
    </source>
</evidence>
<reference evidence="2" key="1">
    <citation type="submission" date="2021-02" db="EMBL/GenBank/DDBJ databases">
        <title>Skermanella TT6 skin isolate.</title>
        <authorList>
            <person name="Lee K."/>
            <person name="Ganzorig M."/>
        </authorList>
    </citation>
    <scope>NUCLEOTIDE SEQUENCE</scope>
    <source>
        <strain evidence="2">TT6</strain>
    </source>
</reference>
<dbReference type="Proteomes" id="UP000595197">
    <property type="component" value="Chromosome"/>
</dbReference>
<gene>
    <name evidence="2" type="ORF">IGS68_21445</name>
</gene>
<dbReference type="Gene3D" id="3.10.620.30">
    <property type="match status" value="1"/>
</dbReference>
<protein>
    <submittedName>
        <fullName evidence="2">Transglutaminase family protein</fullName>
    </submittedName>
</protein>
<dbReference type="Pfam" id="PF01841">
    <property type="entry name" value="Transglut_core"/>
    <property type="match status" value="1"/>
</dbReference>
<evidence type="ECO:0000313" key="2">
    <source>
        <dbReference type="EMBL" id="QQP88566.1"/>
    </source>
</evidence>
<accession>A0ABX7B2M0</accession>
<organism evidence="2 3">
    <name type="scientific">Skermanella cutis</name>
    <dbReference type="NCBI Taxonomy" id="2775420"/>
    <lineage>
        <taxon>Bacteria</taxon>
        <taxon>Pseudomonadati</taxon>
        <taxon>Pseudomonadota</taxon>
        <taxon>Alphaproteobacteria</taxon>
        <taxon>Rhodospirillales</taxon>
        <taxon>Azospirillaceae</taxon>
        <taxon>Skermanella</taxon>
    </lineage>
</organism>
<dbReference type="SMART" id="SM00460">
    <property type="entry name" value="TGc"/>
    <property type="match status" value="1"/>
</dbReference>
<dbReference type="RefSeq" id="WP_201073639.1">
    <property type="nucleotide sequence ID" value="NZ_CP067420.1"/>
</dbReference>
<dbReference type="InterPro" id="IPR038765">
    <property type="entry name" value="Papain-like_cys_pep_sf"/>
</dbReference>
<keyword evidence="3" id="KW-1185">Reference proteome</keyword>
<proteinExistence type="predicted"/>
<dbReference type="PANTHER" id="PTHR33490:SF1">
    <property type="entry name" value="SLL1233 PROTEIN"/>
    <property type="match status" value="1"/>
</dbReference>
<dbReference type="EMBL" id="CP067420">
    <property type="protein sequence ID" value="QQP88566.1"/>
    <property type="molecule type" value="Genomic_DNA"/>
</dbReference>
<sequence length="292" mass="32494">MTILNVRHVTVYRYSTPVSFGEHRLMFRPRDSHDMRLLETRMAISPPPTDIRWMHDVFGNSIAIASFDQTAAELRFESSIRLDHFGLSDPDFPIEDYAKTYPFSYSAEEIPDLGRTTERHFPDPDHLVDEWAKQFIRTDGPTETQEMLVAMTRTIKESFTYKARVAVGTQSPAETLGSRSGTCRDFALLMMEAARTLGFAARFVSGYLYDPAVDGDPESRVGGGATHAWVQIYLPGAGWVEFDPTNGIVGGAGLIRVAVTRDPAQAVPLGGDWFGEAEDFLGMEVEVTVTSE</sequence>
<dbReference type="PANTHER" id="PTHR33490">
    <property type="entry name" value="BLR5614 PROTEIN-RELATED"/>
    <property type="match status" value="1"/>
</dbReference>
<dbReference type="InterPro" id="IPR013589">
    <property type="entry name" value="Bac_transglu_N"/>
</dbReference>
<dbReference type="SUPFAM" id="SSF54001">
    <property type="entry name" value="Cysteine proteinases"/>
    <property type="match status" value="1"/>
</dbReference>
<dbReference type="Pfam" id="PF08379">
    <property type="entry name" value="Bact_transglu_N"/>
    <property type="match status" value="1"/>
</dbReference>
<name>A0ABX7B2M0_9PROT</name>
<feature type="domain" description="Transglutaminase-like" evidence="1">
    <location>
        <begin position="175"/>
        <end position="246"/>
    </location>
</feature>
<evidence type="ECO:0000313" key="3">
    <source>
        <dbReference type="Proteomes" id="UP000595197"/>
    </source>
</evidence>
<dbReference type="InterPro" id="IPR002931">
    <property type="entry name" value="Transglutaminase-like"/>
</dbReference>